<dbReference type="GO" id="GO:0016887">
    <property type="term" value="F:ATP hydrolysis activity"/>
    <property type="evidence" value="ECO:0007669"/>
    <property type="project" value="InterPro"/>
</dbReference>
<evidence type="ECO:0000256" key="3">
    <source>
        <dbReference type="ARBA" id="ARBA00022475"/>
    </source>
</evidence>
<feature type="transmembrane region" description="Helical" evidence="9">
    <location>
        <begin position="262"/>
        <end position="284"/>
    </location>
</feature>
<comment type="subcellular location">
    <subcellularLocation>
        <location evidence="1">Cell membrane</location>
        <topology evidence="1">Multi-pass membrane protein</topology>
    </subcellularLocation>
</comment>
<dbReference type="InterPro" id="IPR027417">
    <property type="entry name" value="P-loop_NTPase"/>
</dbReference>
<dbReference type="GO" id="GO:0005524">
    <property type="term" value="F:ATP binding"/>
    <property type="evidence" value="ECO:0007669"/>
    <property type="project" value="UniProtKB-KW"/>
</dbReference>
<dbReference type="InterPro" id="IPR003439">
    <property type="entry name" value="ABC_transporter-like_ATP-bd"/>
</dbReference>
<comment type="caution">
    <text evidence="12">The sequence shown here is derived from an EMBL/GenBank/DDBJ whole genome shotgun (WGS) entry which is preliminary data.</text>
</comment>
<feature type="domain" description="ABC transporter" evidence="10">
    <location>
        <begin position="353"/>
        <end position="587"/>
    </location>
</feature>
<dbReference type="InterPro" id="IPR003593">
    <property type="entry name" value="AAA+_ATPase"/>
</dbReference>
<feature type="domain" description="ABC transmembrane type-1" evidence="11">
    <location>
        <begin position="19"/>
        <end position="321"/>
    </location>
</feature>
<dbReference type="PROSITE" id="PS00211">
    <property type="entry name" value="ABC_TRANSPORTER_1"/>
    <property type="match status" value="1"/>
</dbReference>
<dbReference type="PROSITE" id="PS50929">
    <property type="entry name" value="ABC_TM1F"/>
    <property type="match status" value="1"/>
</dbReference>
<protein>
    <submittedName>
        <fullName evidence="12">ABC transporter ATP-binding protein</fullName>
    </submittedName>
</protein>
<dbReference type="CDD" id="cd18542">
    <property type="entry name" value="ABC_6TM_YknU_like"/>
    <property type="match status" value="1"/>
</dbReference>
<evidence type="ECO:0000259" key="11">
    <source>
        <dbReference type="PROSITE" id="PS50929"/>
    </source>
</evidence>
<feature type="transmembrane region" description="Helical" evidence="9">
    <location>
        <begin position="16"/>
        <end position="34"/>
    </location>
</feature>
<dbReference type="SMART" id="SM00382">
    <property type="entry name" value="AAA"/>
    <property type="match status" value="1"/>
</dbReference>
<gene>
    <name evidence="12" type="ORF">I6U51_06930</name>
</gene>
<keyword evidence="4 9" id="KW-0812">Transmembrane</keyword>
<keyword evidence="5" id="KW-0547">Nucleotide-binding</keyword>
<dbReference type="Gene3D" id="3.40.50.300">
    <property type="entry name" value="P-loop containing nucleotide triphosphate hydrolases"/>
    <property type="match status" value="1"/>
</dbReference>
<evidence type="ECO:0000256" key="8">
    <source>
        <dbReference type="ARBA" id="ARBA00023136"/>
    </source>
</evidence>
<dbReference type="InterPro" id="IPR039421">
    <property type="entry name" value="Type_1_exporter"/>
</dbReference>
<feature type="transmembrane region" description="Helical" evidence="9">
    <location>
        <begin position="157"/>
        <end position="174"/>
    </location>
</feature>
<dbReference type="GO" id="GO:0005886">
    <property type="term" value="C:plasma membrane"/>
    <property type="evidence" value="ECO:0007669"/>
    <property type="project" value="UniProtKB-SubCell"/>
</dbReference>
<name>A0A934M2S8_9CLOT</name>
<evidence type="ECO:0000259" key="10">
    <source>
        <dbReference type="PROSITE" id="PS50893"/>
    </source>
</evidence>
<dbReference type="PANTHER" id="PTHR43394:SF1">
    <property type="entry name" value="ATP-BINDING CASSETTE SUB-FAMILY B MEMBER 10, MITOCHONDRIAL"/>
    <property type="match status" value="1"/>
</dbReference>
<sequence>MNRMKKIIELTKGSRLLYAIAIISIGIASFIAMVEPMVIRVTIDSIIGNKPLNVPKPVENLVQVLGGRETLGRNLWICSLILVSLTCVRGIFLYLKGKLSAQAAENMARNIRVRLYDHIQKLPYEYHIKSESGDLIQRCTSDVDTVRKFFALQMVEIGRAVFIVTFAIVMMSSLNKKMTIIAMCIVPIIFIFSLIFFNKIQHNFIKADEQEGVLTSVLRENLTGVRVVKAFGRQNFEIEKYEKENKKYKDSIYKIIYLMSNYWGISDFLCTIQIGLVLMSGIYFTVNGDISLGTLVVFITYETMLLWPVRQLGRILSDMGKMTVSMGRIWEILHVPQETETRKALKPEIKGEICFENVTFGYEEDTPVIKNVSFKVNKGETVAVVGPTGSGKSSLVHLLLRLYDYNKGSIKIDGVELMDIERKWIRSKIGMVLQEAFLYSRTIKDNIKISKLDADDKEVKTAASMAAVHGVITSFERGYDTIVGENGVTLSGGQRQRVSIARTLIKNLPILIFDDSLSAVDAETDKIIRQKLKEKSKGVTTFIISHRISTVMDADKIIVLNRGMIEAVGSHKELINKDGVYKRIWEIQNSVDNLENENVACNE</sequence>
<organism evidence="12 13">
    <name type="scientific">Clostridium aciditolerans</name>
    <dbReference type="NCBI Taxonomy" id="339861"/>
    <lineage>
        <taxon>Bacteria</taxon>
        <taxon>Bacillati</taxon>
        <taxon>Bacillota</taxon>
        <taxon>Clostridia</taxon>
        <taxon>Eubacteriales</taxon>
        <taxon>Clostridiaceae</taxon>
        <taxon>Clostridium</taxon>
    </lineage>
</organism>
<dbReference type="Gene3D" id="1.20.1560.10">
    <property type="entry name" value="ABC transporter type 1, transmembrane domain"/>
    <property type="match status" value="1"/>
</dbReference>
<feature type="transmembrane region" description="Helical" evidence="9">
    <location>
        <begin position="180"/>
        <end position="197"/>
    </location>
</feature>
<evidence type="ECO:0000256" key="9">
    <source>
        <dbReference type="SAM" id="Phobius"/>
    </source>
</evidence>
<dbReference type="GO" id="GO:0015421">
    <property type="term" value="F:ABC-type oligopeptide transporter activity"/>
    <property type="evidence" value="ECO:0007669"/>
    <property type="project" value="TreeGrafter"/>
</dbReference>
<evidence type="ECO:0000256" key="4">
    <source>
        <dbReference type="ARBA" id="ARBA00022692"/>
    </source>
</evidence>
<keyword evidence="13" id="KW-1185">Reference proteome</keyword>
<dbReference type="EMBL" id="JAEEGB010000006">
    <property type="protein sequence ID" value="MBI6872442.1"/>
    <property type="molecule type" value="Genomic_DNA"/>
</dbReference>
<evidence type="ECO:0000256" key="2">
    <source>
        <dbReference type="ARBA" id="ARBA00022448"/>
    </source>
</evidence>
<dbReference type="PROSITE" id="PS50893">
    <property type="entry name" value="ABC_TRANSPORTER_2"/>
    <property type="match status" value="1"/>
</dbReference>
<evidence type="ECO:0000313" key="13">
    <source>
        <dbReference type="Proteomes" id="UP000622687"/>
    </source>
</evidence>
<evidence type="ECO:0000313" key="12">
    <source>
        <dbReference type="EMBL" id="MBI6872442.1"/>
    </source>
</evidence>
<keyword evidence="8 9" id="KW-0472">Membrane</keyword>
<dbReference type="Proteomes" id="UP000622687">
    <property type="component" value="Unassembled WGS sequence"/>
</dbReference>
<dbReference type="FunFam" id="3.40.50.300:FF:000221">
    <property type="entry name" value="Multidrug ABC transporter ATP-binding protein"/>
    <property type="match status" value="1"/>
</dbReference>
<evidence type="ECO:0000256" key="1">
    <source>
        <dbReference type="ARBA" id="ARBA00004651"/>
    </source>
</evidence>
<dbReference type="SUPFAM" id="SSF90123">
    <property type="entry name" value="ABC transporter transmembrane region"/>
    <property type="match status" value="1"/>
</dbReference>
<dbReference type="InterPro" id="IPR036640">
    <property type="entry name" value="ABC1_TM_sf"/>
</dbReference>
<reference evidence="12" key="1">
    <citation type="submission" date="2020-12" db="EMBL/GenBank/DDBJ databases">
        <title>Clostridium thailandense sp. nov., a novel acetogenic bacterium isolated from peat land soil in Thailand.</title>
        <authorList>
            <person name="Chaikitkaew S."/>
            <person name="Birkeland N.K."/>
        </authorList>
    </citation>
    <scope>NUCLEOTIDE SEQUENCE</scope>
    <source>
        <strain evidence="12">DSM 17425</strain>
    </source>
</reference>
<dbReference type="AlphaFoldDB" id="A0A934M2S8"/>
<keyword evidence="2" id="KW-0813">Transport</keyword>
<dbReference type="SUPFAM" id="SSF52540">
    <property type="entry name" value="P-loop containing nucleoside triphosphate hydrolases"/>
    <property type="match status" value="1"/>
</dbReference>
<dbReference type="PANTHER" id="PTHR43394">
    <property type="entry name" value="ATP-DEPENDENT PERMEASE MDL1, MITOCHONDRIAL"/>
    <property type="match status" value="1"/>
</dbReference>
<keyword evidence="7 9" id="KW-1133">Transmembrane helix</keyword>
<keyword evidence="6 12" id="KW-0067">ATP-binding</keyword>
<evidence type="ECO:0000256" key="6">
    <source>
        <dbReference type="ARBA" id="ARBA00022840"/>
    </source>
</evidence>
<dbReference type="Pfam" id="PF00664">
    <property type="entry name" value="ABC_membrane"/>
    <property type="match status" value="1"/>
</dbReference>
<accession>A0A934M2S8</accession>
<proteinExistence type="predicted"/>
<dbReference type="Pfam" id="PF00005">
    <property type="entry name" value="ABC_tran"/>
    <property type="match status" value="1"/>
</dbReference>
<evidence type="ECO:0000256" key="5">
    <source>
        <dbReference type="ARBA" id="ARBA00022741"/>
    </source>
</evidence>
<feature type="transmembrane region" description="Helical" evidence="9">
    <location>
        <begin position="74"/>
        <end position="95"/>
    </location>
</feature>
<keyword evidence="3" id="KW-1003">Cell membrane</keyword>
<evidence type="ECO:0000256" key="7">
    <source>
        <dbReference type="ARBA" id="ARBA00022989"/>
    </source>
</evidence>
<dbReference type="InterPro" id="IPR017871">
    <property type="entry name" value="ABC_transporter-like_CS"/>
</dbReference>
<dbReference type="InterPro" id="IPR011527">
    <property type="entry name" value="ABC1_TM_dom"/>
</dbReference>